<dbReference type="InterPro" id="IPR001155">
    <property type="entry name" value="OxRdtase_FMN_N"/>
</dbReference>
<name>A0A6P1CP55_9NOCA</name>
<evidence type="ECO:0000313" key="6">
    <source>
        <dbReference type="EMBL" id="NEW33622.1"/>
    </source>
</evidence>
<keyword evidence="3" id="KW-0560">Oxidoreductase</keyword>
<comment type="similarity">
    <text evidence="2">Belongs to the NADH:flavin oxidoreductase/NADH oxidase family.</text>
</comment>
<dbReference type="InterPro" id="IPR045247">
    <property type="entry name" value="Oye-like"/>
</dbReference>
<dbReference type="RefSeq" id="WP_163844888.1">
    <property type="nucleotide sequence ID" value="NZ_JAAGVB010000018.1"/>
</dbReference>
<evidence type="ECO:0000259" key="5">
    <source>
        <dbReference type="Pfam" id="PF00724"/>
    </source>
</evidence>
<feature type="region of interest" description="Disordered" evidence="4">
    <location>
        <begin position="331"/>
        <end position="372"/>
    </location>
</feature>
<dbReference type="Gene3D" id="3.20.20.70">
    <property type="entry name" value="Aldolase class I"/>
    <property type="match status" value="1"/>
</dbReference>
<evidence type="ECO:0000256" key="1">
    <source>
        <dbReference type="ARBA" id="ARBA00001917"/>
    </source>
</evidence>
<dbReference type="GO" id="GO:0010181">
    <property type="term" value="F:FMN binding"/>
    <property type="evidence" value="ECO:0007669"/>
    <property type="project" value="InterPro"/>
</dbReference>
<proteinExistence type="inferred from homology"/>
<sequence length="372" mass="38636">MSTAFDPIDFAGRRLANRIAMAPMTRNRACGPGATPTPAMVTYYAQRASAGLIITEGTQPSPVGQGYPDTPGLHSAAQVLAWRPVTEAVHAAGGTIFAQLMHTGRIGHPSLLPEGLSPVGPSPVPAAGQTFTREGLRDFVTPAELTESGISDTIADFARAATNAVAAGFDGVELHGANGYLLHQFLSSNANLRTDGWGGSTAGRIRFPVAVVRAVADAIGAGNVGLRISPANRLNDIVETGHREVYQALIDAIEPLGLAYLHIAEMGPHADRDLTHDLRKRFGGTLVLNPATPEGVTGPRELALIADGTADLIAFGALFAANPDLPARLAAGGPFNTPDETTFYGGDDRGYTDYPSLTGMDGTPPPVSGSDT</sequence>
<evidence type="ECO:0000313" key="7">
    <source>
        <dbReference type="Proteomes" id="UP000471166"/>
    </source>
</evidence>
<accession>A0A6P1CP55</accession>
<dbReference type="FunFam" id="3.20.20.70:FF:000059">
    <property type="entry name" value="N-ethylmaleimide reductase, FMN-linked"/>
    <property type="match status" value="1"/>
</dbReference>
<dbReference type="PANTHER" id="PTHR22893:SF91">
    <property type="entry name" value="NADPH DEHYDROGENASE 2-RELATED"/>
    <property type="match status" value="1"/>
</dbReference>
<dbReference type="Proteomes" id="UP000471166">
    <property type="component" value="Unassembled WGS sequence"/>
</dbReference>
<feature type="domain" description="NADH:flavin oxidoreductase/NADH oxidase N-terminal" evidence="5">
    <location>
        <begin position="5"/>
        <end position="332"/>
    </location>
</feature>
<dbReference type="Pfam" id="PF00724">
    <property type="entry name" value="Oxidored_FMN"/>
    <property type="match status" value="1"/>
</dbReference>
<dbReference type="SUPFAM" id="SSF51395">
    <property type="entry name" value="FMN-linked oxidoreductases"/>
    <property type="match status" value="1"/>
</dbReference>
<organism evidence="6 7">
    <name type="scientific">Nocardia cyriacigeorgica</name>
    <dbReference type="NCBI Taxonomy" id="135487"/>
    <lineage>
        <taxon>Bacteria</taxon>
        <taxon>Bacillati</taxon>
        <taxon>Actinomycetota</taxon>
        <taxon>Actinomycetes</taxon>
        <taxon>Mycobacteriales</taxon>
        <taxon>Nocardiaceae</taxon>
        <taxon>Nocardia</taxon>
    </lineage>
</organism>
<dbReference type="GO" id="GO:0005829">
    <property type="term" value="C:cytosol"/>
    <property type="evidence" value="ECO:0007669"/>
    <property type="project" value="UniProtKB-ARBA"/>
</dbReference>
<evidence type="ECO:0000256" key="4">
    <source>
        <dbReference type="SAM" id="MobiDB-lite"/>
    </source>
</evidence>
<gene>
    <name evidence="6" type="ORF">GV791_13760</name>
</gene>
<dbReference type="EMBL" id="JAAGVB010000018">
    <property type="protein sequence ID" value="NEW33622.1"/>
    <property type="molecule type" value="Genomic_DNA"/>
</dbReference>
<dbReference type="PANTHER" id="PTHR22893">
    <property type="entry name" value="NADH OXIDOREDUCTASE-RELATED"/>
    <property type="match status" value="1"/>
</dbReference>
<protein>
    <submittedName>
        <fullName evidence="6">Alkene reductase</fullName>
    </submittedName>
</protein>
<dbReference type="CDD" id="cd02933">
    <property type="entry name" value="OYE_like_FMN"/>
    <property type="match status" value="1"/>
</dbReference>
<dbReference type="GO" id="GO:0016628">
    <property type="term" value="F:oxidoreductase activity, acting on the CH-CH group of donors, NAD or NADP as acceptor"/>
    <property type="evidence" value="ECO:0007669"/>
    <property type="project" value="UniProtKB-ARBA"/>
</dbReference>
<dbReference type="AlphaFoldDB" id="A0A6P1CP55"/>
<comment type="cofactor">
    <cofactor evidence="1">
        <name>FMN</name>
        <dbReference type="ChEBI" id="CHEBI:58210"/>
    </cofactor>
</comment>
<feature type="compositionally biased region" description="Pro residues" evidence="4">
    <location>
        <begin position="363"/>
        <end position="372"/>
    </location>
</feature>
<reference evidence="6 7" key="1">
    <citation type="submission" date="2020-01" db="EMBL/GenBank/DDBJ databases">
        <title>Genetics and antimicrobial susceptibilities of Nocardia species isolated from the soil; a comparison with species isolated from humans.</title>
        <authorList>
            <person name="Carrasco G."/>
            <person name="Monzon S."/>
            <person name="Sansegundo M."/>
            <person name="Garcia E."/>
            <person name="Garrido N."/>
            <person name="Medina M.J."/>
            <person name="Villalon P."/>
            <person name="Ramirez-Arocha A.C."/>
            <person name="Jimenez P."/>
            <person name="Cuesta I."/>
            <person name="Valdezate S."/>
        </authorList>
    </citation>
    <scope>NUCLEOTIDE SEQUENCE [LARGE SCALE GENOMIC DNA]</scope>
    <source>
        <strain evidence="6 7">CNM20110626</strain>
    </source>
</reference>
<comment type="caution">
    <text evidence="6">The sequence shown here is derived from an EMBL/GenBank/DDBJ whole genome shotgun (WGS) entry which is preliminary data.</text>
</comment>
<dbReference type="InterPro" id="IPR013785">
    <property type="entry name" value="Aldolase_TIM"/>
</dbReference>
<evidence type="ECO:0000256" key="3">
    <source>
        <dbReference type="ARBA" id="ARBA00023002"/>
    </source>
</evidence>
<evidence type="ECO:0000256" key="2">
    <source>
        <dbReference type="ARBA" id="ARBA00005979"/>
    </source>
</evidence>